<name>A0A512RMX4_9BACT</name>
<evidence type="ECO:0000313" key="3">
    <source>
        <dbReference type="EMBL" id="GEP97029.1"/>
    </source>
</evidence>
<dbReference type="OrthoDB" id="9795306at2"/>
<dbReference type="AlphaFoldDB" id="A0A512RMX4"/>
<proteinExistence type="inferred from homology"/>
<dbReference type="RefSeq" id="WP_146864220.1">
    <property type="nucleotide sequence ID" value="NZ_BKAU01000004.1"/>
</dbReference>
<reference evidence="3 4" key="1">
    <citation type="submission" date="2019-07" db="EMBL/GenBank/DDBJ databases">
        <title>Whole genome shotgun sequence of Chitinophaga cymbidii NBRC 109752.</title>
        <authorList>
            <person name="Hosoyama A."/>
            <person name="Uohara A."/>
            <person name="Ohji S."/>
            <person name="Ichikawa N."/>
        </authorList>
    </citation>
    <scope>NUCLEOTIDE SEQUENCE [LARGE SCALE GENOMIC DNA]</scope>
    <source>
        <strain evidence="3 4">NBRC 109752</strain>
    </source>
</reference>
<evidence type="ECO:0000259" key="2">
    <source>
        <dbReference type="Pfam" id="PF08327"/>
    </source>
</evidence>
<dbReference type="EMBL" id="BKAU01000004">
    <property type="protein sequence ID" value="GEP97029.1"/>
    <property type="molecule type" value="Genomic_DNA"/>
</dbReference>
<dbReference type="Gene3D" id="3.30.530.20">
    <property type="match status" value="1"/>
</dbReference>
<dbReference type="Proteomes" id="UP000321436">
    <property type="component" value="Unassembled WGS sequence"/>
</dbReference>
<dbReference type="SUPFAM" id="SSF55961">
    <property type="entry name" value="Bet v1-like"/>
    <property type="match status" value="1"/>
</dbReference>
<comment type="caution">
    <text evidence="3">The sequence shown here is derived from an EMBL/GenBank/DDBJ whole genome shotgun (WGS) entry which is preliminary data.</text>
</comment>
<comment type="similarity">
    <text evidence="1">Belongs to the AHA1 family.</text>
</comment>
<evidence type="ECO:0000256" key="1">
    <source>
        <dbReference type="ARBA" id="ARBA00006817"/>
    </source>
</evidence>
<dbReference type="CDD" id="cd07814">
    <property type="entry name" value="SRPBCC_CalC_Aha1-like"/>
    <property type="match status" value="1"/>
</dbReference>
<gene>
    <name evidence="3" type="ORF">CCY01nite_32890</name>
</gene>
<feature type="domain" description="Activator of Hsp90 ATPase homologue 1/2-like C-terminal" evidence="2">
    <location>
        <begin position="26"/>
        <end position="162"/>
    </location>
</feature>
<evidence type="ECO:0000313" key="4">
    <source>
        <dbReference type="Proteomes" id="UP000321436"/>
    </source>
</evidence>
<protein>
    <submittedName>
        <fullName evidence="3">Activator of HSP90 ATPase</fullName>
    </submittedName>
</protein>
<dbReference type="InterPro" id="IPR013538">
    <property type="entry name" value="ASHA1/2-like_C"/>
</dbReference>
<organism evidence="3 4">
    <name type="scientific">Chitinophaga cymbidii</name>
    <dbReference type="NCBI Taxonomy" id="1096750"/>
    <lineage>
        <taxon>Bacteria</taxon>
        <taxon>Pseudomonadati</taxon>
        <taxon>Bacteroidota</taxon>
        <taxon>Chitinophagia</taxon>
        <taxon>Chitinophagales</taxon>
        <taxon>Chitinophagaceae</taxon>
        <taxon>Chitinophaga</taxon>
    </lineage>
</organism>
<dbReference type="Pfam" id="PF08327">
    <property type="entry name" value="AHSA1"/>
    <property type="match status" value="1"/>
</dbReference>
<dbReference type="InterPro" id="IPR023393">
    <property type="entry name" value="START-like_dom_sf"/>
</dbReference>
<sequence>MPINLQFDFLVDKDKNTITIKREFLANRQLVWDAYTKQELLDQWFAPAPFTTKTKFMDFREGGHWLYVMVDPSGPEYWNRMDYLKIRPIDAYTALDGFCDENGVLNEELPRAAWDVTFSDKGDNALVQTIVSYNSLSELETVIQMGMEEGLKATLTRLDELLLKLTK</sequence>
<accession>A0A512RMX4</accession>
<keyword evidence="4" id="KW-1185">Reference proteome</keyword>